<dbReference type="PANTHER" id="PTHR44499">
    <property type="entry name" value="JOUBERIN"/>
    <property type="match status" value="1"/>
</dbReference>
<dbReference type="SMART" id="SM00320">
    <property type="entry name" value="WD40"/>
    <property type="match status" value="6"/>
</dbReference>
<dbReference type="InterPro" id="IPR001680">
    <property type="entry name" value="WD40_rpt"/>
</dbReference>
<feature type="compositionally biased region" description="Basic residues" evidence="2">
    <location>
        <begin position="43"/>
        <end position="69"/>
    </location>
</feature>
<dbReference type="EMBL" id="MCGO01000056">
    <property type="protein sequence ID" value="ORY36313.1"/>
    <property type="molecule type" value="Genomic_DNA"/>
</dbReference>
<keyword evidence="1" id="KW-0853">WD repeat</keyword>
<keyword evidence="4" id="KW-1185">Reference proteome</keyword>
<dbReference type="InterPro" id="IPR036322">
    <property type="entry name" value="WD40_repeat_dom_sf"/>
</dbReference>
<dbReference type="PROSITE" id="PS50082">
    <property type="entry name" value="WD_REPEATS_2"/>
    <property type="match status" value="4"/>
</dbReference>
<feature type="compositionally biased region" description="Basic and acidic residues" evidence="2">
    <location>
        <begin position="30"/>
        <end position="42"/>
    </location>
</feature>
<gene>
    <name evidence="3" type="ORF">BCR33DRAFT_855317</name>
</gene>
<evidence type="ECO:0000256" key="1">
    <source>
        <dbReference type="PROSITE-ProRule" id="PRU00221"/>
    </source>
</evidence>
<comment type="caution">
    <text evidence="3">The sequence shown here is derived from an EMBL/GenBank/DDBJ whole genome shotgun (WGS) entry which is preliminary data.</text>
</comment>
<evidence type="ECO:0000313" key="3">
    <source>
        <dbReference type="EMBL" id="ORY36313.1"/>
    </source>
</evidence>
<dbReference type="InterPro" id="IPR015943">
    <property type="entry name" value="WD40/YVTN_repeat-like_dom_sf"/>
</dbReference>
<reference evidence="3 4" key="1">
    <citation type="submission" date="2016-07" db="EMBL/GenBank/DDBJ databases">
        <title>Pervasive Adenine N6-methylation of Active Genes in Fungi.</title>
        <authorList>
            <consortium name="DOE Joint Genome Institute"/>
            <person name="Mondo S.J."/>
            <person name="Dannebaum R.O."/>
            <person name="Kuo R.C."/>
            <person name="Labutti K."/>
            <person name="Haridas S."/>
            <person name="Kuo A."/>
            <person name="Salamov A."/>
            <person name="Ahrendt S.R."/>
            <person name="Lipzen A."/>
            <person name="Sullivan W."/>
            <person name="Andreopoulos W.B."/>
            <person name="Clum A."/>
            <person name="Lindquist E."/>
            <person name="Daum C."/>
            <person name="Ramamoorthy G.K."/>
            <person name="Gryganskyi A."/>
            <person name="Culley D."/>
            <person name="Magnuson J.K."/>
            <person name="James T.Y."/>
            <person name="O'Malley M.A."/>
            <person name="Stajich J.E."/>
            <person name="Spatafora J.W."/>
            <person name="Visel A."/>
            <person name="Grigoriev I.V."/>
        </authorList>
    </citation>
    <scope>NUCLEOTIDE SEQUENCE [LARGE SCALE GENOMIC DNA]</scope>
    <source>
        <strain evidence="3 4">JEL800</strain>
    </source>
</reference>
<dbReference type="InterPro" id="IPR052803">
    <property type="entry name" value="Cilium-Associated_Jouberin"/>
</dbReference>
<dbReference type="AlphaFoldDB" id="A0A1Y2BNI2"/>
<evidence type="ECO:0000313" key="4">
    <source>
        <dbReference type="Proteomes" id="UP000193642"/>
    </source>
</evidence>
<feature type="repeat" description="WD" evidence="1">
    <location>
        <begin position="477"/>
        <end position="515"/>
    </location>
</feature>
<dbReference type="GO" id="GO:0036064">
    <property type="term" value="C:ciliary basal body"/>
    <property type="evidence" value="ECO:0007669"/>
    <property type="project" value="TreeGrafter"/>
</dbReference>
<dbReference type="SUPFAM" id="SSF50978">
    <property type="entry name" value="WD40 repeat-like"/>
    <property type="match status" value="1"/>
</dbReference>
<evidence type="ECO:0000256" key="2">
    <source>
        <dbReference type="SAM" id="MobiDB-lite"/>
    </source>
</evidence>
<feature type="repeat" description="WD" evidence="1">
    <location>
        <begin position="534"/>
        <end position="566"/>
    </location>
</feature>
<dbReference type="OrthoDB" id="2096344at2759"/>
<dbReference type="PROSITE" id="PS50294">
    <property type="entry name" value="WD_REPEATS_REGION"/>
    <property type="match status" value="1"/>
</dbReference>
<dbReference type="Gene3D" id="2.130.10.10">
    <property type="entry name" value="YVTN repeat-like/Quinoprotein amine dehydrogenase"/>
    <property type="match status" value="1"/>
</dbReference>
<feature type="compositionally biased region" description="Basic and acidic residues" evidence="2">
    <location>
        <begin position="1"/>
        <end position="20"/>
    </location>
</feature>
<feature type="repeat" description="WD" evidence="1">
    <location>
        <begin position="433"/>
        <end position="465"/>
    </location>
</feature>
<proteinExistence type="predicted"/>
<feature type="region of interest" description="Disordered" evidence="2">
    <location>
        <begin position="1"/>
        <end position="81"/>
    </location>
</feature>
<sequence>MPRGRSRERDEENQSRKQEDVPDSDQDISIEQRRKEKKEKDIKKKKRKGKKDKKSKRSRSRSKDKKKKNRSDSAGSYDRKLDREGFAENGFGKGHNMFSHVGMAPEDFEGYVCNIKLIKTDPLIADAMVLHPVVRVHIIDASTGHYVRKNPEVPATTFNEGAVIDYILPTMTKPYSFQKHQSTAASWNEDILIICEYLSLMRESTIIFFEILDFGTMGNNNENNDGWRRVAWAFVKLVAGHGQSNTEKELRLQLFQYPGGGHQLVSAAHQLLTQSAIRAGAHASQDSANTETIPYVYECWLSGKRDIYPSTMFVNISGKPCPIPIHVTTRPRNAAEIERGKLTYEQLMDEYLSRRTNFGEAILNIPGKPTWRRLQGQTCKIPKKLLFSVHSAQGSFACKYSSSGLYLAVSCFNCSEYHIKIYDAVKGEKVTSVDGHQNIVYDIAWASDIDIFASASADATVRVYQSHADHSFQPTAILYHPTYVYTVFFHPEFSMNHIIASGCADSVIRIWQLESLVPHNHTHLKNQTRPIVYCYGHTATVNTLIFDGEGKKMFSGDGAGDLRIWSCQGGIMNEQGQTIPFSVECIKVINLDHGIRSLSINPTGRKVLIFLTTNELHSLDTRIYRLMTKFSGIPNTFTRKSEQSSIQAKATLLARAIFSPCGTYVFASGSDGRVYVWKSETGALMHVYNVPGINRQVVDISFHPRDHYIAFSAWGNSNTVGGHQPVTVYTWDDEQDDTVDRRISVVAKNVMSGLADSLSKTSITHVDSDLNYGLIRTKARAPVDSKLRALRHAADEVIQKMANQPRAISQTRMHAYKGEG</sequence>
<dbReference type="STRING" id="329046.A0A1Y2BNI2"/>
<protein>
    <submittedName>
        <fullName evidence="3">WD40 repeat-like protein</fullName>
    </submittedName>
</protein>
<dbReference type="GO" id="GO:0044458">
    <property type="term" value="P:motile cilium assembly"/>
    <property type="evidence" value="ECO:0007669"/>
    <property type="project" value="TreeGrafter"/>
</dbReference>
<dbReference type="Pfam" id="PF00400">
    <property type="entry name" value="WD40"/>
    <property type="match status" value="4"/>
</dbReference>
<dbReference type="PANTHER" id="PTHR44499:SF1">
    <property type="entry name" value="JOUBERIN"/>
    <property type="match status" value="1"/>
</dbReference>
<organism evidence="3 4">
    <name type="scientific">Rhizoclosmatium globosum</name>
    <dbReference type="NCBI Taxonomy" id="329046"/>
    <lineage>
        <taxon>Eukaryota</taxon>
        <taxon>Fungi</taxon>
        <taxon>Fungi incertae sedis</taxon>
        <taxon>Chytridiomycota</taxon>
        <taxon>Chytridiomycota incertae sedis</taxon>
        <taxon>Chytridiomycetes</taxon>
        <taxon>Chytridiales</taxon>
        <taxon>Chytriomycetaceae</taxon>
        <taxon>Rhizoclosmatium</taxon>
    </lineage>
</organism>
<accession>A0A1Y2BNI2</accession>
<name>A0A1Y2BNI2_9FUNG</name>
<dbReference type="Proteomes" id="UP000193642">
    <property type="component" value="Unassembled WGS sequence"/>
</dbReference>
<feature type="repeat" description="WD" evidence="1">
    <location>
        <begin position="658"/>
        <end position="687"/>
    </location>
</feature>
<feature type="non-terminal residue" evidence="3">
    <location>
        <position position="820"/>
    </location>
</feature>